<dbReference type="AlphaFoldDB" id="A0A261TNB6"/>
<dbReference type="Pfam" id="PF08241">
    <property type="entry name" value="Methyltransf_11"/>
    <property type="match status" value="1"/>
</dbReference>
<dbReference type="InterPro" id="IPR013216">
    <property type="entry name" value="Methyltransf_11"/>
</dbReference>
<dbReference type="Gene3D" id="3.40.50.150">
    <property type="entry name" value="Vaccinia Virus protein VP39"/>
    <property type="match status" value="1"/>
</dbReference>
<accession>A0A261TNB6</accession>
<dbReference type="PANTHER" id="PTHR43861:SF1">
    <property type="entry name" value="TRANS-ACONITATE 2-METHYLTRANSFERASE"/>
    <property type="match status" value="1"/>
</dbReference>
<dbReference type="EMBL" id="NEVQ01000022">
    <property type="protein sequence ID" value="OZI50791.1"/>
    <property type="molecule type" value="Genomic_DNA"/>
</dbReference>
<organism evidence="2 3">
    <name type="scientific">Bordetella genomosp. 4</name>
    <dbReference type="NCBI Taxonomy" id="463044"/>
    <lineage>
        <taxon>Bacteria</taxon>
        <taxon>Pseudomonadati</taxon>
        <taxon>Pseudomonadota</taxon>
        <taxon>Betaproteobacteria</taxon>
        <taxon>Burkholderiales</taxon>
        <taxon>Alcaligenaceae</taxon>
        <taxon>Bordetella</taxon>
    </lineage>
</organism>
<dbReference type="GO" id="GO:0032259">
    <property type="term" value="P:methylation"/>
    <property type="evidence" value="ECO:0007669"/>
    <property type="project" value="UniProtKB-KW"/>
</dbReference>
<name>A0A261TNB6_9BORD</name>
<dbReference type="GO" id="GO:0008757">
    <property type="term" value="F:S-adenosylmethionine-dependent methyltransferase activity"/>
    <property type="evidence" value="ECO:0007669"/>
    <property type="project" value="InterPro"/>
</dbReference>
<gene>
    <name evidence="2" type="ORF">CAL20_23495</name>
</gene>
<dbReference type="CDD" id="cd02440">
    <property type="entry name" value="AdoMet_MTases"/>
    <property type="match status" value="1"/>
</dbReference>
<protein>
    <submittedName>
        <fullName evidence="2">SAM-dependent methyltransferase</fullName>
    </submittedName>
</protein>
<sequence>MAQNIYDDPRFFAKYSQLPRQVHGLEGAPEWGAIKAMLPSLQGKRVADLGCGFGWASRWMRENGATSVVGYDLSENMINRARADTRDDAIEYRIADLNTLELPARSFELVYSALTFHYVEDFDRLVGTMHRALVPGGALVFTIEHPIFMAASQPNWIEDGRGRKTWPVNGYAIEGERRTNWFADGVLKYHRMLGTTLNTLIRNGFQIDQVEEFAPTPVQIQENPGLAEELERPMMLLIAAHAG</sequence>
<keyword evidence="3" id="KW-1185">Reference proteome</keyword>
<reference evidence="2 3" key="1">
    <citation type="submission" date="2017-05" db="EMBL/GenBank/DDBJ databases">
        <title>Complete and WGS of Bordetella genogroups.</title>
        <authorList>
            <person name="Spilker T."/>
            <person name="LiPuma J."/>
        </authorList>
    </citation>
    <scope>NUCLEOTIDE SEQUENCE [LARGE SCALE GENOMIC DNA]</scope>
    <source>
        <strain evidence="2 3">AU9919</strain>
    </source>
</reference>
<evidence type="ECO:0000259" key="1">
    <source>
        <dbReference type="Pfam" id="PF08241"/>
    </source>
</evidence>
<evidence type="ECO:0000313" key="2">
    <source>
        <dbReference type="EMBL" id="OZI50791.1"/>
    </source>
</evidence>
<keyword evidence="2" id="KW-0489">Methyltransferase</keyword>
<dbReference type="PANTHER" id="PTHR43861">
    <property type="entry name" value="TRANS-ACONITATE 2-METHYLTRANSFERASE-RELATED"/>
    <property type="match status" value="1"/>
</dbReference>
<keyword evidence="2" id="KW-0808">Transferase</keyword>
<feature type="domain" description="Methyltransferase type 11" evidence="1">
    <location>
        <begin position="48"/>
        <end position="141"/>
    </location>
</feature>
<evidence type="ECO:0000313" key="3">
    <source>
        <dbReference type="Proteomes" id="UP000216885"/>
    </source>
</evidence>
<comment type="caution">
    <text evidence="2">The sequence shown here is derived from an EMBL/GenBank/DDBJ whole genome shotgun (WGS) entry which is preliminary data.</text>
</comment>
<dbReference type="Proteomes" id="UP000216885">
    <property type="component" value="Unassembled WGS sequence"/>
</dbReference>
<proteinExistence type="predicted"/>
<dbReference type="RefSeq" id="WP_094839188.1">
    <property type="nucleotide sequence ID" value="NZ_NEVQ01000022.1"/>
</dbReference>
<dbReference type="InterPro" id="IPR029063">
    <property type="entry name" value="SAM-dependent_MTases_sf"/>
</dbReference>
<dbReference type="SUPFAM" id="SSF53335">
    <property type="entry name" value="S-adenosyl-L-methionine-dependent methyltransferases"/>
    <property type="match status" value="1"/>
</dbReference>